<evidence type="ECO:0000256" key="1">
    <source>
        <dbReference type="SAM" id="MobiDB-lite"/>
    </source>
</evidence>
<reference evidence="3 4" key="1">
    <citation type="submission" date="2015-09" db="EMBL/GenBank/DDBJ databases">
        <title>Host preference determinants of Valsa canker pathogens revealed by comparative genomics.</title>
        <authorList>
            <person name="Yin Z."/>
            <person name="Huang L."/>
        </authorList>
    </citation>
    <scope>NUCLEOTIDE SEQUENCE [LARGE SCALE GENOMIC DNA]</scope>
    <source>
        <strain evidence="3 4">YSFL</strain>
    </source>
</reference>
<evidence type="ECO:0000313" key="3">
    <source>
        <dbReference type="EMBL" id="ROV95594.1"/>
    </source>
</evidence>
<accession>A0A423VX69</accession>
<feature type="domain" description="F-box" evidence="2">
    <location>
        <begin position="4"/>
        <end position="43"/>
    </location>
</feature>
<sequence length="304" mass="33518">MGCITDLPPELLFRILVHLSIDHLSTFLNCQATCTTFRLLAQDVLSHPPAPAPASTWPAARSAEGVDDSRTGPRPRPSSSPNLLLARNFSPLLSSSNCFTQSERDSVRWFLTLNGDVARPFRRLPWAHDARARERYLRPGASWRGLGVTFGAGPPVTRLDIVKNYSSEDLNEDGRDHVQHLQVDMPAPRGFLTMGLLYDLLLCGGAVGDERAATFGGETGSWELLLGARLRSHDLLLEYECFVKDDEDLVDRGLDAAQSAILLVRGGTVDGADQDRRFGELEDDDVEWVPQILGDMPKIRLAST</sequence>
<feature type="compositionally biased region" description="Low complexity" evidence="1">
    <location>
        <begin position="53"/>
        <end position="63"/>
    </location>
</feature>
<dbReference type="EMBL" id="LJZO01000023">
    <property type="protein sequence ID" value="ROV95594.1"/>
    <property type="molecule type" value="Genomic_DNA"/>
</dbReference>
<name>A0A423VX69_CYTCH</name>
<evidence type="ECO:0000259" key="2">
    <source>
        <dbReference type="Pfam" id="PF12937"/>
    </source>
</evidence>
<evidence type="ECO:0000313" key="4">
    <source>
        <dbReference type="Proteomes" id="UP000284375"/>
    </source>
</evidence>
<protein>
    <recommendedName>
        <fullName evidence="2">F-box domain-containing protein</fullName>
    </recommendedName>
</protein>
<dbReference type="Pfam" id="PF12937">
    <property type="entry name" value="F-box-like"/>
    <property type="match status" value="1"/>
</dbReference>
<dbReference type="OrthoDB" id="3800738at2759"/>
<gene>
    <name evidence="3" type="ORF">VSDG_05307</name>
</gene>
<dbReference type="AlphaFoldDB" id="A0A423VX69"/>
<proteinExistence type="predicted"/>
<dbReference type="InterPro" id="IPR036047">
    <property type="entry name" value="F-box-like_dom_sf"/>
</dbReference>
<dbReference type="SUPFAM" id="SSF81383">
    <property type="entry name" value="F-box domain"/>
    <property type="match status" value="1"/>
</dbReference>
<comment type="caution">
    <text evidence="3">The sequence shown here is derived from an EMBL/GenBank/DDBJ whole genome shotgun (WGS) entry which is preliminary data.</text>
</comment>
<organism evidence="3 4">
    <name type="scientific">Cytospora chrysosperma</name>
    <name type="common">Cytospora canker fungus</name>
    <name type="synonym">Sphaeria chrysosperma</name>
    <dbReference type="NCBI Taxonomy" id="252740"/>
    <lineage>
        <taxon>Eukaryota</taxon>
        <taxon>Fungi</taxon>
        <taxon>Dikarya</taxon>
        <taxon>Ascomycota</taxon>
        <taxon>Pezizomycotina</taxon>
        <taxon>Sordariomycetes</taxon>
        <taxon>Sordariomycetidae</taxon>
        <taxon>Diaporthales</taxon>
        <taxon>Cytosporaceae</taxon>
        <taxon>Cytospora</taxon>
    </lineage>
</organism>
<dbReference type="Proteomes" id="UP000284375">
    <property type="component" value="Unassembled WGS sequence"/>
</dbReference>
<keyword evidence="4" id="KW-1185">Reference proteome</keyword>
<dbReference type="InterPro" id="IPR001810">
    <property type="entry name" value="F-box_dom"/>
</dbReference>
<feature type="region of interest" description="Disordered" evidence="1">
    <location>
        <begin position="51"/>
        <end position="83"/>
    </location>
</feature>